<feature type="binding site" evidence="14">
    <location>
        <begin position="236"/>
        <end position="238"/>
    </location>
    <ligand>
        <name>S-adenosyl-L-methionine</name>
        <dbReference type="ChEBI" id="CHEBI:59789"/>
    </ligand>
</feature>
<feature type="binding site" evidence="14">
    <location>
        <begin position="182"/>
        <end position="183"/>
    </location>
    <ligand>
        <name>S-adenosyl-L-methionine</name>
        <dbReference type="ChEBI" id="CHEBI:59789"/>
    </ligand>
</feature>
<dbReference type="InterPro" id="IPR040072">
    <property type="entry name" value="Methyltransferase_A"/>
</dbReference>
<evidence type="ECO:0000256" key="2">
    <source>
        <dbReference type="ARBA" id="ARBA00007544"/>
    </source>
</evidence>
<keyword evidence="8 14" id="KW-0949">S-adenosyl-L-methionine</keyword>
<comment type="catalytic activity">
    <reaction evidence="14">
        <text>adenosine(2503) in 23S rRNA + 2 reduced [2Fe-2S]-[ferredoxin] + 2 S-adenosyl-L-methionine = 2-methyladenosine(2503) in 23S rRNA + 5'-deoxyadenosine + L-methionine + 2 oxidized [2Fe-2S]-[ferredoxin] + S-adenosyl-L-homocysteine</text>
        <dbReference type="Rhea" id="RHEA:42916"/>
        <dbReference type="Rhea" id="RHEA-COMP:10000"/>
        <dbReference type="Rhea" id="RHEA-COMP:10001"/>
        <dbReference type="Rhea" id="RHEA-COMP:10152"/>
        <dbReference type="Rhea" id="RHEA-COMP:10282"/>
        <dbReference type="ChEBI" id="CHEBI:17319"/>
        <dbReference type="ChEBI" id="CHEBI:33737"/>
        <dbReference type="ChEBI" id="CHEBI:33738"/>
        <dbReference type="ChEBI" id="CHEBI:57844"/>
        <dbReference type="ChEBI" id="CHEBI:57856"/>
        <dbReference type="ChEBI" id="CHEBI:59789"/>
        <dbReference type="ChEBI" id="CHEBI:74411"/>
        <dbReference type="ChEBI" id="CHEBI:74497"/>
        <dbReference type="EC" id="2.1.1.192"/>
    </reaction>
</comment>
<comment type="function">
    <text evidence="14">Specifically methylates position 2 of adenine 2503 in 23S rRNA and position 2 of adenine 37 in tRNAs. m2A2503 modification seems to play a crucial role in the proofreading step occurring at the peptidyl transferase center and thus would serve to optimize ribosomal fidelity.</text>
</comment>
<feature type="active site" description="S-methylcysteine intermediate" evidence="14">
    <location>
        <position position="356"/>
    </location>
</feature>
<dbReference type="EMBL" id="NGUO01000009">
    <property type="protein sequence ID" value="OWS71616.1"/>
    <property type="molecule type" value="Genomic_DNA"/>
</dbReference>
<dbReference type="InterPro" id="IPR013785">
    <property type="entry name" value="Aldolase_TIM"/>
</dbReference>
<comment type="miscellaneous">
    <text evidence="14">Reaction proceeds by a ping-pong mechanism involving intermediate methylation of a conserved cysteine residue.</text>
</comment>
<dbReference type="FunFam" id="3.20.20.70:FF:000008">
    <property type="entry name" value="Dual-specificity RNA methyltransferase RlmN"/>
    <property type="match status" value="1"/>
</dbReference>
<dbReference type="Gene3D" id="1.10.150.530">
    <property type="match status" value="1"/>
</dbReference>
<evidence type="ECO:0000256" key="15">
    <source>
        <dbReference type="SAM" id="MobiDB-lite"/>
    </source>
</evidence>
<keyword evidence="9 14" id="KW-0819">tRNA processing</keyword>
<dbReference type="GO" id="GO:0000049">
    <property type="term" value="F:tRNA binding"/>
    <property type="evidence" value="ECO:0007669"/>
    <property type="project" value="UniProtKB-UniRule"/>
</dbReference>
<dbReference type="Proteomes" id="UP000198104">
    <property type="component" value="Unassembled WGS sequence"/>
</dbReference>
<keyword evidence="18" id="KW-1185">Reference proteome</keyword>
<protein>
    <recommendedName>
        <fullName evidence="14">Dual-specificity RNA methyltransferase RlmN</fullName>
        <ecNumber evidence="14">2.1.1.192</ecNumber>
    </recommendedName>
    <alternativeName>
        <fullName evidence="14">23S rRNA (adenine(2503)-C(2))-methyltransferase</fullName>
    </alternativeName>
    <alternativeName>
        <fullName evidence="14">23S rRNA m2A2503 methyltransferase</fullName>
    </alternativeName>
    <alternativeName>
        <fullName evidence="14">Ribosomal RNA large subunit methyltransferase N</fullName>
    </alternativeName>
    <alternativeName>
        <fullName evidence="14">tRNA (adenine(37)-C(2))-methyltransferase</fullName>
    </alternativeName>
    <alternativeName>
        <fullName evidence="14">tRNA m2A37 methyltransferase</fullName>
    </alternativeName>
</protein>
<comment type="subcellular location">
    <subcellularLocation>
        <location evidence="1 14">Cytoplasm</location>
    </subcellularLocation>
</comment>
<dbReference type="PIRSF" id="PIRSF006004">
    <property type="entry name" value="CHP00048"/>
    <property type="match status" value="1"/>
</dbReference>
<feature type="domain" description="Radical SAM core" evidence="16">
    <location>
        <begin position="100"/>
        <end position="351"/>
    </location>
</feature>
<keyword evidence="4 14" id="KW-0963">Cytoplasm</keyword>
<dbReference type="SUPFAM" id="SSF102114">
    <property type="entry name" value="Radical SAM enzymes"/>
    <property type="match status" value="1"/>
</dbReference>
<dbReference type="SFLD" id="SFLDG01062">
    <property type="entry name" value="methyltransferase_(Class_A)"/>
    <property type="match status" value="1"/>
</dbReference>
<keyword evidence="13 14" id="KW-1015">Disulfide bond</keyword>
<feature type="compositionally biased region" description="Basic and acidic residues" evidence="15">
    <location>
        <begin position="375"/>
        <end position="390"/>
    </location>
</feature>
<keyword evidence="3 14" id="KW-0004">4Fe-4S</keyword>
<dbReference type="Pfam" id="PF21016">
    <property type="entry name" value="RlmN_N"/>
    <property type="match status" value="1"/>
</dbReference>
<dbReference type="GO" id="GO:0005737">
    <property type="term" value="C:cytoplasm"/>
    <property type="evidence" value="ECO:0007669"/>
    <property type="project" value="UniProtKB-SubCell"/>
</dbReference>
<feature type="active site" description="Proton acceptor" evidence="14">
    <location>
        <position position="94"/>
    </location>
</feature>
<evidence type="ECO:0000256" key="3">
    <source>
        <dbReference type="ARBA" id="ARBA00022485"/>
    </source>
</evidence>
<evidence type="ECO:0000313" key="18">
    <source>
        <dbReference type="Proteomes" id="UP000198104"/>
    </source>
</evidence>
<dbReference type="SFLD" id="SFLDF00275">
    <property type="entry name" value="adenosine_C2_methyltransferase"/>
    <property type="match status" value="1"/>
</dbReference>
<dbReference type="InterPro" id="IPR027492">
    <property type="entry name" value="RNA_MTrfase_RlmN"/>
</dbReference>
<name>A0A254Q231_9BURK</name>
<organism evidence="17 18">
    <name type="scientific">Polynucleobacter aenigmaticus</name>
    <dbReference type="NCBI Taxonomy" id="1743164"/>
    <lineage>
        <taxon>Bacteria</taxon>
        <taxon>Pseudomonadati</taxon>
        <taxon>Pseudomonadota</taxon>
        <taxon>Betaproteobacteria</taxon>
        <taxon>Burkholderiales</taxon>
        <taxon>Burkholderiaceae</taxon>
        <taxon>Polynucleobacter</taxon>
    </lineage>
</organism>
<keyword evidence="11 14" id="KW-0408">Iron</keyword>
<dbReference type="CDD" id="cd01335">
    <property type="entry name" value="Radical_SAM"/>
    <property type="match status" value="1"/>
</dbReference>
<dbReference type="Pfam" id="PF04055">
    <property type="entry name" value="Radical_SAM"/>
    <property type="match status" value="1"/>
</dbReference>
<keyword evidence="6 14" id="KW-0489">Methyltransferase</keyword>
<evidence type="ECO:0000256" key="12">
    <source>
        <dbReference type="ARBA" id="ARBA00023014"/>
    </source>
</evidence>
<dbReference type="GO" id="GO:0070040">
    <property type="term" value="F:rRNA (adenine(2503)-C2-)-methyltransferase activity"/>
    <property type="evidence" value="ECO:0007669"/>
    <property type="project" value="UniProtKB-UniRule"/>
</dbReference>
<dbReference type="PANTHER" id="PTHR30544:SF5">
    <property type="entry name" value="RADICAL SAM CORE DOMAIN-CONTAINING PROTEIN"/>
    <property type="match status" value="1"/>
</dbReference>
<dbReference type="GO" id="GO:0019843">
    <property type="term" value="F:rRNA binding"/>
    <property type="evidence" value="ECO:0007669"/>
    <property type="project" value="UniProtKB-UniRule"/>
</dbReference>
<gene>
    <name evidence="14" type="primary">rlmN</name>
    <name evidence="17" type="ORF">CBI30_05875</name>
</gene>
<dbReference type="HAMAP" id="MF_01849">
    <property type="entry name" value="RNA_methyltr_RlmN"/>
    <property type="match status" value="1"/>
</dbReference>
<dbReference type="InterPro" id="IPR004383">
    <property type="entry name" value="rRNA_lsu_MTrfase_RlmN/Cfr"/>
</dbReference>
<comment type="cofactor">
    <cofactor evidence="14">
        <name>[4Fe-4S] cluster</name>
        <dbReference type="ChEBI" id="CHEBI:49883"/>
    </cofactor>
    <text evidence="14">Binds 1 [4Fe-4S] cluster. The cluster is coordinated with 3 cysteines and an exchangeable S-adenosyl-L-methionine.</text>
</comment>
<evidence type="ECO:0000256" key="9">
    <source>
        <dbReference type="ARBA" id="ARBA00022694"/>
    </source>
</evidence>
<keyword evidence="12 14" id="KW-0411">Iron-sulfur</keyword>
<proteinExistence type="inferred from homology"/>
<dbReference type="Gene3D" id="3.20.20.70">
    <property type="entry name" value="Aldolase class I"/>
    <property type="match status" value="1"/>
</dbReference>
<evidence type="ECO:0000256" key="14">
    <source>
        <dbReference type="HAMAP-Rule" id="MF_01849"/>
    </source>
</evidence>
<dbReference type="AlphaFoldDB" id="A0A254Q231"/>
<keyword evidence="5 14" id="KW-0698">rRNA processing</keyword>
<evidence type="ECO:0000256" key="8">
    <source>
        <dbReference type="ARBA" id="ARBA00022691"/>
    </source>
</evidence>
<evidence type="ECO:0000256" key="5">
    <source>
        <dbReference type="ARBA" id="ARBA00022552"/>
    </source>
</evidence>
<keyword evidence="10 14" id="KW-0479">Metal-binding</keyword>
<dbReference type="InterPro" id="IPR058240">
    <property type="entry name" value="rSAM_sf"/>
</dbReference>
<evidence type="ECO:0000256" key="11">
    <source>
        <dbReference type="ARBA" id="ARBA00023004"/>
    </source>
</evidence>
<evidence type="ECO:0000256" key="1">
    <source>
        <dbReference type="ARBA" id="ARBA00004496"/>
    </source>
</evidence>
<evidence type="ECO:0000256" key="6">
    <source>
        <dbReference type="ARBA" id="ARBA00022603"/>
    </source>
</evidence>
<dbReference type="EC" id="2.1.1.192" evidence="14"/>
<dbReference type="NCBIfam" id="TIGR00048">
    <property type="entry name" value="rRNA_mod_RlmN"/>
    <property type="match status" value="1"/>
</dbReference>
<evidence type="ECO:0000313" key="17">
    <source>
        <dbReference type="EMBL" id="OWS71616.1"/>
    </source>
</evidence>
<accession>A0A254Q231</accession>
<dbReference type="FunFam" id="1.10.150.530:FF:000003">
    <property type="entry name" value="Dual-specificity RNA methyltransferase RlmN"/>
    <property type="match status" value="1"/>
</dbReference>
<comment type="similarity">
    <text evidence="2 14">Belongs to the radical SAM superfamily. RlmN family.</text>
</comment>
<feature type="region of interest" description="Disordered" evidence="15">
    <location>
        <begin position="375"/>
        <end position="415"/>
    </location>
</feature>
<keyword evidence="7 14" id="KW-0808">Transferase</keyword>
<dbReference type="GO" id="GO:0051539">
    <property type="term" value="F:4 iron, 4 sulfur cluster binding"/>
    <property type="evidence" value="ECO:0007669"/>
    <property type="project" value="UniProtKB-UniRule"/>
</dbReference>
<evidence type="ECO:0000256" key="10">
    <source>
        <dbReference type="ARBA" id="ARBA00022723"/>
    </source>
</evidence>
<comment type="caution">
    <text evidence="14">Lacks conserved residue(s) required for the propagation of feature annotation.</text>
</comment>
<feature type="binding site" evidence="14">
    <location>
        <position position="118"/>
    </location>
    <ligand>
        <name>[4Fe-4S] cluster</name>
        <dbReference type="ChEBI" id="CHEBI:49883"/>
        <note>4Fe-4S-S-AdoMet</note>
    </ligand>
</feature>
<dbReference type="GO" id="GO:0046872">
    <property type="term" value="F:metal ion binding"/>
    <property type="evidence" value="ECO:0007669"/>
    <property type="project" value="UniProtKB-KW"/>
</dbReference>
<dbReference type="GO" id="GO:0030488">
    <property type="term" value="P:tRNA methylation"/>
    <property type="evidence" value="ECO:0007669"/>
    <property type="project" value="UniProtKB-UniRule"/>
</dbReference>
<dbReference type="GO" id="GO:0002935">
    <property type="term" value="F:tRNA (adenine(37)-C2)-methyltransferase activity"/>
    <property type="evidence" value="ECO:0007669"/>
    <property type="project" value="UniProtKB-UniRule"/>
</dbReference>
<feature type="binding site" evidence="14">
    <location>
        <position position="114"/>
    </location>
    <ligand>
        <name>[4Fe-4S] cluster</name>
        <dbReference type="ChEBI" id="CHEBI:49883"/>
        <note>4Fe-4S-S-AdoMet</note>
    </ligand>
</feature>
<comment type="caution">
    <text evidence="17">The sequence shown here is derived from an EMBL/GenBank/DDBJ whole genome shotgun (WGS) entry which is preliminary data.</text>
</comment>
<evidence type="ECO:0000256" key="13">
    <source>
        <dbReference type="ARBA" id="ARBA00023157"/>
    </source>
</evidence>
<dbReference type="InterPro" id="IPR007197">
    <property type="entry name" value="rSAM"/>
</dbReference>
<dbReference type="GO" id="GO:0070475">
    <property type="term" value="P:rRNA base methylation"/>
    <property type="evidence" value="ECO:0007669"/>
    <property type="project" value="UniProtKB-UniRule"/>
</dbReference>
<evidence type="ECO:0000259" key="16">
    <source>
        <dbReference type="PROSITE" id="PS51918"/>
    </source>
</evidence>
<feature type="binding site" evidence="14">
    <location>
        <position position="214"/>
    </location>
    <ligand>
        <name>S-adenosyl-L-methionine</name>
        <dbReference type="ChEBI" id="CHEBI:59789"/>
    </ligand>
</feature>
<comment type="catalytic activity">
    <reaction evidence="14">
        <text>adenosine(37) in tRNA + 2 reduced [2Fe-2S]-[ferredoxin] + 2 S-adenosyl-L-methionine = 2-methyladenosine(37) in tRNA + 5'-deoxyadenosine + L-methionine + 2 oxidized [2Fe-2S]-[ferredoxin] + S-adenosyl-L-homocysteine</text>
        <dbReference type="Rhea" id="RHEA:43332"/>
        <dbReference type="Rhea" id="RHEA-COMP:10000"/>
        <dbReference type="Rhea" id="RHEA-COMP:10001"/>
        <dbReference type="Rhea" id="RHEA-COMP:10162"/>
        <dbReference type="Rhea" id="RHEA-COMP:10485"/>
        <dbReference type="ChEBI" id="CHEBI:17319"/>
        <dbReference type="ChEBI" id="CHEBI:33737"/>
        <dbReference type="ChEBI" id="CHEBI:33738"/>
        <dbReference type="ChEBI" id="CHEBI:57844"/>
        <dbReference type="ChEBI" id="CHEBI:57856"/>
        <dbReference type="ChEBI" id="CHEBI:59789"/>
        <dbReference type="ChEBI" id="CHEBI:74411"/>
        <dbReference type="ChEBI" id="CHEBI:74497"/>
        <dbReference type="EC" id="2.1.1.192"/>
    </reaction>
</comment>
<feature type="compositionally biased region" description="Acidic residues" evidence="15">
    <location>
        <begin position="391"/>
        <end position="401"/>
    </location>
</feature>
<evidence type="ECO:0000256" key="4">
    <source>
        <dbReference type="ARBA" id="ARBA00022490"/>
    </source>
</evidence>
<dbReference type="SFLD" id="SFLDS00029">
    <property type="entry name" value="Radical_SAM"/>
    <property type="match status" value="1"/>
</dbReference>
<dbReference type="OrthoDB" id="9793973at2"/>
<evidence type="ECO:0000256" key="7">
    <source>
        <dbReference type="ARBA" id="ARBA00022679"/>
    </source>
</evidence>
<dbReference type="PROSITE" id="PS51918">
    <property type="entry name" value="RADICAL_SAM"/>
    <property type="match status" value="1"/>
</dbReference>
<feature type="binding site" evidence="14">
    <location>
        <position position="121"/>
    </location>
    <ligand>
        <name>[4Fe-4S] cluster</name>
        <dbReference type="ChEBI" id="CHEBI:49883"/>
        <note>4Fe-4S-S-AdoMet</note>
    </ligand>
</feature>
<feature type="binding site" evidence="14">
    <location>
        <position position="313"/>
    </location>
    <ligand>
        <name>S-adenosyl-L-methionine</name>
        <dbReference type="ChEBI" id="CHEBI:59789"/>
    </ligand>
</feature>
<sequence>MTSPRVNLLDFDADQMAAYVAGLSEKPFRAKQLMQWIHQRGVSDINDMSDLAKSFRATLLDKAEVLSLPVIKDEHAADGTRKWLLDVGAGNAVESVFIPEDDRGTLCISSQAGCAVNCRFCSTGHQGFSRNLTAGEIIGQLWFAEHLLRNDPNAIRRIEAYPTPGWEHTGRVISNVVLMGMGEPLLNYDNVVTALRLMLDDRAYGLSRRRVTVSTSGVVPMIDRLAQDCPVALAVSLHAPNDKLRDQLVPLNLKYPLRELLAACERYLPFAPRDFLTFEYCMLDGVNDSDVQAKELVRLLANIKCKINLIPFNPFPESGLKRSSAQRIHAFASILLDAGMVATVRKTRGDDIAAACGQLAGDVVDRTRVRERAVHDNQIKMDQDDQAKDLELDDDEEEQEYQPERPVQWLKRLDD</sequence>
<dbReference type="InterPro" id="IPR048641">
    <property type="entry name" value="RlmN_N"/>
</dbReference>
<dbReference type="PANTHER" id="PTHR30544">
    <property type="entry name" value="23S RRNA METHYLTRANSFERASE"/>
    <property type="match status" value="1"/>
</dbReference>
<reference evidence="17 18" key="1">
    <citation type="submission" date="2017-05" db="EMBL/GenBank/DDBJ databases">
        <title>Polynucleobacter sp. MWH-K35W1 isolated from the permanently anoxic monimolimnion of a meromictic lake.</title>
        <authorList>
            <person name="Hahn M.W."/>
        </authorList>
    </citation>
    <scope>NUCLEOTIDE SEQUENCE [LARGE SCALE GENOMIC DNA]</scope>
    <source>
        <strain evidence="17 18">MWH-K35W1</strain>
    </source>
</reference>